<feature type="domain" description="VOC" evidence="2">
    <location>
        <begin position="15"/>
        <end position="135"/>
    </location>
</feature>
<evidence type="ECO:0000256" key="1">
    <source>
        <dbReference type="ARBA" id="ARBA00022723"/>
    </source>
</evidence>
<dbReference type="SUPFAM" id="SSF54593">
    <property type="entry name" value="Glyoxalase/Bleomycin resistance protein/Dihydroxybiphenyl dioxygenase"/>
    <property type="match status" value="2"/>
</dbReference>
<dbReference type="AlphaFoldDB" id="A0A6I2L5A5"/>
<comment type="caution">
    <text evidence="3">The sequence shown here is derived from an EMBL/GenBank/DDBJ whole genome shotgun (WGS) entry which is preliminary data.</text>
</comment>
<dbReference type="GO" id="GO:0051213">
    <property type="term" value="F:dioxygenase activity"/>
    <property type="evidence" value="ECO:0007669"/>
    <property type="project" value="UniProtKB-KW"/>
</dbReference>
<accession>A0A6I2L5A5</accession>
<dbReference type="GO" id="GO:0046872">
    <property type="term" value="F:metal ion binding"/>
    <property type="evidence" value="ECO:0007669"/>
    <property type="project" value="UniProtKB-KW"/>
</dbReference>
<dbReference type="Gene3D" id="3.10.180.10">
    <property type="entry name" value="2,3-Dihydroxybiphenyl 1,2-Dioxygenase, domain 1"/>
    <property type="match status" value="2"/>
</dbReference>
<evidence type="ECO:0000313" key="3">
    <source>
        <dbReference type="EMBL" id="MRW91449.1"/>
    </source>
</evidence>
<organism evidence="3 4">
    <name type="scientific">Duganella guangzhouensis</name>
    <dbReference type="NCBI Taxonomy" id="2666084"/>
    <lineage>
        <taxon>Bacteria</taxon>
        <taxon>Pseudomonadati</taxon>
        <taxon>Pseudomonadota</taxon>
        <taxon>Betaproteobacteria</taxon>
        <taxon>Burkholderiales</taxon>
        <taxon>Oxalobacteraceae</taxon>
        <taxon>Telluria group</taxon>
        <taxon>Duganella</taxon>
    </lineage>
</organism>
<dbReference type="CDD" id="cd08342">
    <property type="entry name" value="HPPD_N_like"/>
    <property type="match status" value="1"/>
</dbReference>
<dbReference type="InterPro" id="IPR037523">
    <property type="entry name" value="VOC_core"/>
</dbReference>
<dbReference type="InterPro" id="IPR029068">
    <property type="entry name" value="Glyas_Bleomycin-R_OHBP_Dase"/>
</dbReference>
<reference evidence="3 4" key="1">
    <citation type="submission" date="2019-11" db="EMBL/GenBank/DDBJ databases">
        <title>Novel species isolated from a subtropical stream in China.</title>
        <authorList>
            <person name="Lu H."/>
        </authorList>
    </citation>
    <scope>NUCLEOTIDE SEQUENCE [LARGE SCALE GENOMIC DNA]</scope>
    <source>
        <strain evidence="3 4">FT80W</strain>
    </source>
</reference>
<dbReference type="PROSITE" id="PS51819">
    <property type="entry name" value="VOC"/>
    <property type="match status" value="1"/>
</dbReference>
<keyword evidence="3" id="KW-0560">Oxidoreductase</keyword>
<keyword evidence="1" id="KW-0479">Metal-binding</keyword>
<dbReference type="EMBL" id="WKJK01000007">
    <property type="protein sequence ID" value="MRW91449.1"/>
    <property type="molecule type" value="Genomic_DNA"/>
</dbReference>
<protein>
    <submittedName>
        <fullName evidence="3">4-hydroxyphenylpyruvate dioxygenase</fullName>
    </submittedName>
</protein>
<evidence type="ECO:0000313" key="4">
    <source>
        <dbReference type="Proteomes" id="UP000433309"/>
    </source>
</evidence>
<dbReference type="Pfam" id="PF14696">
    <property type="entry name" value="Glyoxalase_5"/>
    <property type="match status" value="1"/>
</dbReference>
<keyword evidence="3" id="KW-0670">Pyruvate</keyword>
<keyword evidence="4" id="KW-1185">Reference proteome</keyword>
<proteinExistence type="predicted"/>
<name>A0A6I2L5A5_9BURK</name>
<sequence>MKAQEIHPEPNNPLGIDGIEFIEYASAEPLAFGTLLEQLGFVATARHRSREVTLYRQGSMNVIVNADPRALQQSGTEPRSTVVSAIALRVRDADAAYRHAIDQGAWAIQTRAGVMELNIPGVHGPGDSILYFVDRFRDFSIYDVDFKPIPHAPSSAPALAELHFFGVVQAIGAGRAPEWIAFYQQLMDFHPLPEGRYFGVVPKGTLLESPCHSFYLQLVEPPEGAAGLQWGEQLIRVAFGAPDVPAAVRALKQRGIVFIDREPAQASEKGALTQLYKGGVSFELVASQLKEKQHD</sequence>
<dbReference type="Proteomes" id="UP000433309">
    <property type="component" value="Unassembled WGS sequence"/>
</dbReference>
<evidence type="ECO:0000259" key="2">
    <source>
        <dbReference type="PROSITE" id="PS51819"/>
    </source>
</evidence>
<gene>
    <name evidence="3" type="ORF">GJ699_15765</name>
</gene>
<dbReference type="InterPro" id="IPR041736">
    <property type="entry name" value="4OHPhenylPyrv_dOase_N"/>
</dbReference>
<dbReference type="RefSeq" id="WP_154377840.1">
    <property type="nucleotide sequence ID" value="NZ_WKJK01000007.1"/>
</dbReference>
<keyword evidence="3" id="KW-0223">Dioxygenase</keyword>